<dbReference type="EMBL" id="QEAN01000184">
    <property type="protein sequence ID" value="TPX43947.1"/>
    <property type="molecule type" value="Genomic_DNA"/>
</dbReference>
<comment type="caution">
    <text evidence="1">The sequence shown here is derived from an EMBL/GenBank/DDBJ whole genome shotgun (WGS) entry which is preliminary data.</text>
</comment>
<dbReference type="Proteomes" id="UP000317494">
    <property type="component" value="Unassembled WGS sequence"/>
</dbReference>
<reference evidence="1 2" key="1">
    <citation type="journal article" date="2019" name="Sci. Rep.">
        <title>Comparative genomics of chytrid fungi reveal insights into the obligate biotrophic and pathogenic lifestyle of Synchytrium endobioticum.</title>
        <authorList>
            <person name="van de Vossenberg B.T.L.H."/>
            <person name="Warris S."/>
            <person name="Nguyen H.D.T."/>
            <person name="van Gent-Pelzer M.P.E."/>
            <person name="Joly D.L."/>
            <person name="van de Geest H.C."/>
            <person name="Bonants P.J.M."/>
            <person name="Smith D.S."/>
            <person name="Levesque C.A."/>
            <person name="van der Lee T.A.J."/>
        </authorList>
    </citation>
    <scope>NUCLEOTIDE SEQUENCE [LARGE SCALE GENOMIC DNA]</scope>
    <source>
        <strain evidence="1 2">MB42</strain>
    </source>
</reference>
<organism evidence="1 2">
    <name type="scientific">Synchytrium endobioticum</name>
    <dbReference type="NCBI Taxonomy" id="286115"/>
    <lineage>
        <taxon>Eukaryota</taxon>
        <taxon>Fungi</taxon>
        <taxon>Fungi incertae sedis</taxon>
        <taxon>Chytridiomycota</taxon>
        <taxon>Chytridiomycota incertae sedis</taxon>
        <taxon>Chytridiomycetes</taxon>
        <taxon>Synchytriales</taxon>
        <taxon>Synchytriaceae</taxon>
        <taxon>Synchytrium</taxon>
    </lineage>
</organism>
<sequence length="94" mass="10570">MSIRLYSFELIHMLGMIKHNNNRNNFYTHLWTFYCSIVWLQELGVNYLTADSRGHLIATGSSSGEKASNLSPNIGGEGFATITALLCLFNLTRI</sequence>
<evidence type="ECO:0000313" key="1">
    <source>
        <dbReference type="EMBL" id="TPX43947.1"/>
    </source>
</evidence>
<gene>
    <name evidence="1" type="ORF">SeMB42_g04497</name>
</gene>
<accession>A0A507CXK1</accession>
<dbReference type="VEuPathDB" id="FungiDB:SeMB42_g04497"/>
<dbReference type="AlphaFoldDB" id="A0A507CXK1"/>
<evidence type="ECO:0000313" key="2">
    <source>
        <dbReference type="Proteomes" id="UP000317494"/>
    </source>
</evidence>
<protein>
    <submittedName>
        <fullName evidence="1">Uncharacterized protein</fullName>
    </submittedName>
</protein>
<proteinExistence type="predicted"/>
<name>A0A507CXK1_9FUNG</name>
<keyword evidence="2" id="KW-1185">Reference proteome</keyword>